<evidence type="ECO:0000256" key="7">
    <source>
        <dbReference type="ARBA" id="ARBA00023136"/>
    </source>
</evidence>
<dbReference type="InterPro" id="IPR036942">
    <property type="entry name" value="Beta-barrel_TonB_sf"/>
</dbReference>
<feature type="domain" description="TonB-dependent receptor-like beta-barrel" evidence="13">
    <location>
        <begin position="181"/>
        <end position="653"/>
    </location>
</feature>
<evidence type="ECO:0000259" key="14">
    <source>
        <dbReference type="Pfam" id="PF07715"/>
    </source>
</evidence>
<dbReference type="GO" id="GO:0044718">
    <property type="term" value="P:siderophore transmembrane transport"/>
    <property type="evidence" value="ECO:0007669"/>
    <property type="project" value="TreeGrafter"/>
</dbReference>
<dbReference type="Pfam" id="PF07715">
    <property type="entry name" value="Plug"/>
    <property type="match status" value="1"/>
</dbReference>
<feature type="signal peptide" evidence="12">
    <location>
        <begin position="1"/>
        <end position="18"/>
    </location>
</feature>
<evidence type="ECO:0000256" key="3">
    <source>
        <dbReference type="ARBA" id="ARBA00022452"/>
    </source>
</evidence>
<comment type="similarity">
    <text evidence="10 11">Belongs to the TonB-dependent receptor family.</text>
</comment>
<dbReference type="InterPro" id="IPR039426">
    <property type="entry name" value="TonB-dep_rcpt-like"/>
</dbReference>
<keyword evidence="2 10" id="KW-0813">Transport</keyword>
<name>A0A9D1X778_9BACT</name>
<dbReference type="PANTHER" id="PTHR30069">
    <property type="entry name" value="TONB-DEPENDENT OUTER MEMBRANE RECEPTOR"/>
    <property type="match status" value="1"/>
</dbReference>
<evidence type="ECO:0000256" key="9">
    <source>
        <dbReference type="ARBA" id="ARBA00023237"/>
    </source>
</evidence>
<evidence type="ECO:0000256" key="12">
    <source>
        <dbReference type="SAM" id="SignalP"/>
    </source>
</evidence>
<proteinExistence type="inferred from homology"/>
<sequence>MRLLYPFTLLLLASVADAQTLLSPSGQELSVELKEIVVTGTGTEHYLKETPVQTEVISGKALDQYQGRDLADILEGLSASITFNPSDMGSGIQMNGLGNDYILILINGKRMNGDVGGQNDLNMIDPSTIERIEIVKGAASSLYGSDAIAGVINIITKKNRDKLSVTNNSRVGYYGDVRQSNVIGFSHGRLNTTTSFNLRHTDGWRNTTEEWDHHEVVDGSVTKTVNRSTNYTFTENLSYKATDRLTLTADASYYQRSAYRLMGPYKYYSYDQFYRNIDAAVGGKLKLREKDYLTLDLSYGKYGFYYDYNAMTTTNYFDEETGYRIIRYPGERVLQTAQQRLLGHLKGVFHLGEAHVLSVGLEHQADYLRAPHRMEVEHASVYTTSQYLQDEWNVTERLNLTAGVRWVFHKTFGERLTPKLSALYKLGEAWNLRASYSYGFKAPTLKELYDDYVAQIGGGPLKHYLGNTDLKPQTSNYVSAGFEYQDGPWRISVSGYYNWLRDMIALTEVTTSAEDRLDEIEATMRYANLAKARSFGAELSIAYQPFDWLSFSGGYSYTNAKAQYTDDPDDPNYMLYTPINGTSFHNANWKVAWHRDWKRYRLDVSLFGRYSSTRYYITDGNTDPFQLWRLDTSHQLLRNDKWRLVAHVGIDNLFDYVDRTPFGRHRATTSPGRTVYASLILKFQNNAK</sequence>
<reference evidence="15" key="1">
    <citation type="journal article" date="2021" name="PeerJ">
        <title>Extensive microbial diversity within the chicken gut microbiome revealed by metagenomics and culture.</title>
        <authorList>
            <person name="Gilroy R."/>
            <person name="Ravi A."/>
            <person name="Getino M."/>
            <person name="Pursley I."/>
            <person name="Horton D.L."/>
            <person name="Alikhan N.F."/>
            <person name="Baker D."/>
            <person name="Gharbi K."/>
            <person name="Hall N."/>
            <person name="Watson M."/>
            <person name="Adriaenssens E.M."/>
            <person name="Foster-Nyarko E."/>
            <person name="Jarju S."/>
            <person name="Secka A."/>
            <person name="Antonio M."/>
            <person name="Oren A."/>
            <person name="Chaudhuri R.R."/>
            <person name="La Ragione R."/>
            <person name="Hildebrand F."/>
            <person name="Pallen M.J."/>
        </authorList>
    </citation>
    <scope>NUCLEOTIDE SEQUENCE</scope>
    <source>
        <strain evidence="15">ChiGjej6B6-14162</strain>
    </source>
</reference>
<dbReference type="AlphaFoldDB" id="A0A9D1X778"/>
<comment type="caution">
    <text evidence="15">The sequence shown here is derived from an EMBL/GenBank/DDBJ whole genome shotgun (WGS) entry which is preliminary data.</text>
</comment>
<evidence type="ECO:0000256" key="10">
    <source>
        <dbReference type="PROSITE-ProRule" id="PRU01360"/>
    </source>
</evidence>
<dbReference type="PANTHER" id="PTHR30069:SF29">
    <property type="entry name" value="HEMOGLOBIN AND HEMOGLOBIN-HAPTOGLOBIN-BINDING PROTEIN 1-RELATED"/>
    <property type="match status" value="1"/>
</dbReference>
<organism evidence="15 16">
    <name type="scientific">Candidatus Parabacteroides intestinipullorum</name>
    <dbReference type="NCBI Taxonomy" id="2838723"/>
    <lineage>
        <taxon>Bacteria</taxon>
        <taxon>Pseudomonadati</taxon>
        <taxon>Bacteroidota</taxon>
        <taxon>Bacteroidia</taxon>
        <taxon>Bacteroidales</taxon>
        <taxon>Tannerellaceae</taxon>
        <taxon>Parabacteroides</taxon>
    </lineage>
</organism>
<evidence type="ECO:0000256" key="2">
    <source>
        <dbReference type="ARBA" id="ARBA00022448"/>
    </source>
</evidence>
<evidence type="ECO:0000256" key="11">
    <source>
        <dbReference type="RuleBase" id="RU003357"/>
    </source>
</evidence>
<comment type="subcellular location">
    <subcellularLocation>
        <location evidence="1 10">Cell outer membrane</location>
        <topology evidence="1 10">Multi-pass membrane protein</topology>
    </subcellularLocation>
</comment>
<evidence type="ECO:0000256" key="1">
    <source>
        <dbReference type="ARBA" id="ARBA00004571"/>
    </source>
</evidence>
<evidence type="ECO:0000259" key="13">
    <source>
        <dbReference type="Pfam" id="PF00593"/>
    </source>
</evidence>
<dbReference type="GO" id="GO:0009279">
    <property type="term" value="C:cell outer membrane"/>
    <property type="evidence" value="ECO:0007669"/>
    <property type="project" value="UniProtKB-SubCell"/>
</dbReference>
<dbReference type="EMBL" id="DXEL01000032">
    <property type="protein sequence ID" value="HIX74198.1"/>
    <property type="molecule type" value="Genomic_DNA"/>
</dbReference>
<gene>
    <name evidence="15" type="ORF">H9977_04035</name>
</gene>
<dbReference type="PROSITE" id="PS52016">
    <property type="entry name" value="TONB_DEPENDENT_REC_3"/>
    <property type="match status" value="1"/>
</dbReference>
<evidence type="ECO:0000313" key="16">
    <source>
        <dbReference type="Proteomes" id="UP000886740"/>
    </source>
</evidence>
<evidence type="ECO:0000256" key="4">
    <source>
        <dbReference type="ARBA" id="ARBA00022692"/>
    </source>
</evidence>
<dbReference type="CDD" id="cd01347">
    <property type="entry name" value="ligand_gated_channel"/>
    <property type="match status" value="1"/>
</dbReference>
<evidence type="ECO:0000313" key="15">
    <source>
        <dbReference type="EMBL" id="HIX74198.1"/>
    </source>
</evidence>
<dbReference type="Proteomes" id="UP000886740">
    <property type="component" value="Unassembled WGS sequence"/>
</dbReference>
<dbReference type="Gene3D" id="2.170.130.10">
    <property type="entry name" value="TonB-dependent receptor, plug domain"/>
    <property type="match status" value="1"/>
</dbReference>
<dbReference type="InterPro" id="IPR012910">
    <property type="entry name" value="Plug_dom"/>
</dbReference>
<reference evidence="15" key="2">
    <citation type="submission" date="2021-04" db="EMBL/GenBank/DDBJ databases">
        <authorList>
            <person name="Gilroy R."/>
        </authorList>
    </citation>
    <scope>NUCLEOTIDE SEQUENCE</scope>
    <source>
        <strain evidence="15">ChiGjej6B6-14162</strain>
    </source>
</reference>
<dbReference type="Pfam" id="PF00593">
    <property type="entry name" value="TonB_dep_Rec_b-barrel"/>
    <property type="match status" value="1"/>
</dbReference>
<keyword evidence="5 12" id="KW-0732">Signal</keyword>
<evidence type="ECO:0000256" key="5">
    <source>
        <dbReference type="ARBA" id="ARBA00022729"/>
    </source>
</evidence>
<keyword evidence="6 11" id="KW-0798">TonB box</keyword>
<protein>
    <submittedName>
        <fullName evidence="15">TonB-dependent receptor</fullName>
    </submittedName>
</protein>
<feature type="chain" id="PRO_5039544809" evidence="12">
    <location>
        <begin position="19"/>
        <end position="688"/>
    </location>
</feature>
<keyword evidence="9 10" id="KW-0998">Cell outer membrane</keyword>
<keyword evidence="8 15" id="KW-0675">Receptor</keyword>
<keyword evidence="4 10" id="KW-0812">Transmembrane</keyword>
<dbReference type="GO" id="GO:0015344">
    <property type="term" value="F:siderophore uptake transmembrane transporter activity"/>
    <property type="evidence" value="ECO:0007669"/>
    <property type="project" value="TreeGrafter"/>
</dbReference>
<dbReference type="Gene3D" id="2.40.170.20">
    <property type="entry name" value="TonB-dependent receptor, beta-barrel domain"/>
    <property type="match status" value="1"/>
</dbReference>
<feature type="domain" description="TonB-dependent receptor plug" evidence="14">
    <location>
        <begin position="48"/>
        <end position="151"/>
    </location>
</feature>
<dbReference type="InterPro" id="IPR000531">
    <property type="entry name" value="Beta-barrel_TonB"/>
</dbReference>
<keyword evidence="7 10" id="KW-0472">Membrane</keyword>
<evidence type="ECO:0000256" key="8">
    <source>
        <dbReference type="ARBA" id="ARBA00023170"/>
    </source>
</evidence>
<evidence type="ECO:0000256" key="6">
    <source>
        <dbReference type="ARBA" id="ARBA00023077"/>
    </source>
</evidence>
<dbReference type="SUPFAM" id="SSF56935">
    <property type="entry name" value="Porins"/>
    <property type="match status" value="1"/>
</dbReference>
<accession>A0A9D1X778</accession>
<dbReference type="InterPro" id="IPR037066">
    <property type="entry name" value="Plug_dom_sf"/>
</dbReference>
<keyword evidence="3 10" id="KW-1134">Transmembrane beta strand</keyword>